<dbReference type="AlphaFoldDB" id="A0A1U7XWL8"/>
<dbReference type="PANTHER" id="PTHR11439">
    <property type="entry name" value="GAG-POL-RELATED RETROTRANSPOSON"/>
    <property type="match status" value="1"/>
</dbReference>
<dbReference type="Proteomes" id="UP000189701">
    <property type="component" value="Unplaced"/>
</dbReference>
<dbReference type="SUPFAM" id="SSF56672">
    <property type="entry name" value="DNA/RNA polymerases"/>
    <property type="match status" value="1"/>
</dbReference>
<dbReference type="OrthoDB" id="849654at2759"/>
<dbReference type="STRING" id="4096.A0A1U7XWL8"/>
<feature type="domain" description="Reverse transcriptase Ty1/copia-type" evidence="1">
    <location>
        <begin position="365"/>
        <end position="506"/>
    </location>
</feature>
<feature type="non-terminal residue" evidence="3">
    <location>
        <position position="1"/>
    </location>
</feature>
<reference evidence="3" key="2">
    <citation type="submission" date="2025-08" db="UniProtKB">
        <authorList>
            <consortium name="RefSeq"/>
        </authorList>
    </citation>
    <scope>IDENTIFICATION</scope>
    <source>
        <tissue evidence="3">Leaf</tissue>
    </source>
</reference>
<dbReference type="InterPro" id="IPR043502">
    <property type="entry name" value="DNA/RNA_pol_sf"/>
</dbReference>
<sequence>NKDLFYKYCKKSGHTIDKCYKLIGFPQGYKFTKGRKFGTATNVDSSENFNSTNVGSNGPVSGIPGLTMEQYSQLLSLLQQSSLVDSSPQPNFEGSANFAGSNLSLPELNGVAGYSACMLTSVARSVWIVDSGATDHMTSAKELLFNITPVPIPYLISLPNGYKDLSRKKLLVLGRLDQGLYKLHHLSSSSSSAFVLNNIVQNNVTSSSLNTSVCSLNESVVPSVSFVHSYSSSPSPSSLFPPGFPSYLDESTSKFSFDPPSSPSYFFPFPSVTSSPTSNSPAPISPTPVSPFPVVRKSTRSHHLPSHLQNYVVQLPPSIFCSSTASTSVAQHAAVETHSYAQAAANPAWQEAMRKQFEALKANGTWDIVELPKAYAVKQKWSLFQLDANNAFVHGDLDEEVYMKLPLVLSVASDSTVHTLVCKLNKSLYGLRQASRQWYAKLSHALCSRGYSHSLNDYSLFMKKSPQSTVFLAVYVDDIILTGDDMLEIFISDLLVDFDCSDVSSVVCPLDLYDKLHSDVGDFLLRPDTYRNLIGKLNFLTHTRPDICFDIQHLSQFLQTPRVPHMAVALHLLRYLKGTSDVGLFLNDSADCSLVCYCDSVWAACPDSRRSVSGFCVFLGDSLIS</sequence>
<reference evidence="2" key="1">
    <citation type="journal article" date="2013" name="Genome Biol.">
        <title>Reference genomes and transcriptomes of Nicotiana sylvestris and Nicotiana tomentosiformis.</title>
        <authorList>
            <person name="Sierro N."/>
            <person name="Battey J.N."/>
            <person name="Ouadi S."/>
            <person name="Bovet L."/>
            <person name="Goepfert S."/>
            <person name="Bakaher N."/>
            <person name="Peitsch M.C."/>
            <person name="Ivanov N.V."/>
        </authorList>
    </citation>
    <scope>NUCLEOTIDE SEQUENCE [LARGE SCALE GENOMIC DNA]</scope>
</reference>
<dbReference type="PANTHER" id="PTHR11439:SF470">
    <property type="entry name" value="CYSTEINE-RICH RLK (RECEPTOR-LIKE PROTEIN KINASE) 8"/>
    <property type="match status" value="1"/>
</dbReference>
<accession>A0A1U7XWL8</accession>
<keyword evidence="2" id="KW-1185">Reference proteome</keyword>
<evidence type="ECO:0000313" key="3">
    <source>
        <dbReference type="RefSeq" id="XP_009794006.1"/>
    </source>
</evidence>
<evidence type="ECO:0000259" key="1">
    <source>
        <dbReference type="Pfam" id="PF07727"/>
    </source>
</evidence>
<dbReference type="RefSeq" id="XP_009794006.1">
    <property type="nucleotide sequence ID" value="XM_009795704.1"/>
</dbReference>
<gene>
    <name evidence="3" type="primary">LOC104240820</name>
</gene>
<dbReference type="eggNOG" id="KOG0017">
    <property type="taxonomic scope" value="Eukaryota"/>
</dbReference>
<evidence type="ECO:0000313" key="2">
    <source>
        <dbReference type="Proteomes" id="UP000189701"/>
    </source>
</evidence>
<name>A0A1U7XWL8_NICSY</name>
<organism evidence="2 3">
    <name type="scientific">Nicotiana sylvestris</name>
    <name type="common">Wood tobacco</name>
    <name type="synonym">South American tobacco</name>
    <dbReference type="NCBI Taxonomy" id="4096"/>
    <lineage>
        <taxon>Eukaryota</taxon>
        <taxon>Viridiplantae</taxon>
        <taxon>Streptophyta</taxon>
        <taxon>Embryophyta</taxon>
        <taxon>Tracheophyta</taxon>
        <taxon>Spermatophyta</taxon>
        <taxon>Magnoliopsida</taxon>
        <taxon>eudicotyledons</taxon>
        <taxon>Gunneridae</taxon>
        <taxon>Pentapetalae</taxon>
        <taxon>asterids</taxon>
        <taxon>lamiids</taxon>
        <taxon>Solanales</taxon>
        <taxon>Solanaceae</taxon>
        <taxon>Nicotianoideae</taxon>
        <taxon>Nicotianeae</taxon>
        <taxon>Nicotiana</taxon>
    </lineage>
</organism>
<dbReference type="InterPro" id="IPR013103">
    <property type="entry name" value="RVT_2"/>
</dbReference>
<dbReference type="Pfam" id="PF07727">
    <property type="entry name" value="RVT_2"/>
    <property type="match status" value="1"/>
</dbReference>
<protein>
    <submittedName>
        <fullName evidence="3">Uncharacterized protein LOC104240820</fullName>
    </submittedName>
</protein>
<proteinExistence type="predicted"/>